<feature type="region of interest" description="Disordered" evidence="1">
    <location>
        <begin position="1"/>
        <end position="20"/>
    </location>
</feature>
<keyword evidence="3" id="KW-1185">Reference proteome</keyword>
<comment type="caution">
    <text evidence="2">The sequence shown here is derived from an EMBL/GenBank/DDBJ whole genome shotgun (WGS) entry which is preliminary data.</text>
</comment>
<proteinExistence type="predicted"/>
<dbReference type="EMBL" id="CM029043">
    <property type="protein sequence ID" value="KAG2608888.1"/>
    <property type="molecule type" value="Genomic_DNA"/>
</dbReference>
<dbReference type="Proteomes" id="UP000823388">
    <property type="component" value="Chromosome 4K"/>
</dbReference>
<evidence type="ECO:0000313" key="3">
    <source>
        <dbReference type="Proteomes" id="UP000823388"/>
    </source>
</evidence>
<evidence type="ECO:0000313" key="2">
    <source>
        <dbReference type="EMBL" id="KAG2608888.1"/>
    </source>
</evidence>
<protein>
    <submittedName>
        <fullName evidence="2">Uncharacterized protein</fullName>
    </submittedName>
</protein>
<dbReference type="AlphaFoldDB" id="A0A8T0TGZ5"/>
<sequence length="172" mass="17689">MTPRGRGRAGRLPAPASPGLRLGIASCATSPLAHDSSRCLPAAAPPRAATAPRTRRTPSGRGSGTGTTKTSSSCASGGGPPATPTLGAVCTTTTGMSSMNGPCHMEHAFFGTTLCQWPTFDDLLTPLVIGELTARGPLSSLLSFQVTLCRQFLALVVHVENRLTRMMIGNAS</sequence>
<feature type="compositionally biased region" description="Low complexity" evidence="1">
    <location>
        <begin position="41"/>
        <end position="52"/>
    </location>
</feature>
<reference evidence="2" key="1">
    <citation type="submission" date="2020-05" db="EMBL/GenBank/DDBJ databases">
        <title>WGS assembly of Panicum virgatum.</title>
        <authorList>
            <person name="Lovell J.T."/>
            <person name="Jenkins J."/>
            <person name="Shu S."/>
            <person name="Juenger T.E."/>
            <person name="Schmutz J."/>
        </authorList>
    </citation>
    <scope>NUCLEOTIDE SEQUENCE</scope>
    <source>
        <strain evidence="2">AP13</strain>
    </source>
</reference>
<evidence type="ECO:0000256" key="1">
    <source>
        <dbReference type="SAM" id="MobiDB-lite"/>
    </source>
</evidence>
<feature type="region of interest" description="Disordered" evidence="1">
    <location>
        <begin position="38"/>
        <end position="80"/>
    </location>
</feature>
<organism evidence="2 3">
    <name type="scientific">Panicum virgatum</name>
    <name type="common">Blackwell switchgrass</name>
    <dbReference type="NCBI Taxonomy" id="38727"/>
    <lineage>
        <taxon>Eukaryota</taxon>
        <taxon>Viridiplantae</taxon>
        <taxon>Streptophyta</taxon>
        <taxon>Embryophyta</taxon>
        <taxon>Tracheophyta</taxon>
        <taxon>Spermatophyta</taxon>
        <taxon>Magnoliopsida</taxon>
        <taxon>Liliopsida</taxon>
        <taxon>Poales</taxon>
        <taxon>Poaceae</taxon>
        <taxon>PACMAD clade</taxon>
        <taxon>Panicoideae</taxon>
        <taxon>Panicodae</taxon>
        <taxon>Paniceae</taxon>
        <taxon>Panicinae</taxon>
        <taxon>Panicum</taxon>
        <taxon>Panicum sect. Hiantes</taxon>
    </lineage>
</organism>
<gene>
    <name evidence="2" type="ORF">PVAP13_4KG012900</name>
</gene>
<accession>A0A8T0TGZ5</accession>
<name>A0A8T0TGZ5_PANVG</name>
<feature type="compositionally biased region" description="Low complexity" evidence="1">
    <location>
        <begin position="10"/>
        <end position="20"/>
    </location>
</feature>
<feature type="compositionally biased region" description="Low complexity" evidence="1">
    <location>
        <begin position="59"/>
        <end position="75"/>
    </location>
</feature>